<name>Q02WU1_LACLS</name>
<dbReference type="EMBL" id="CP000425">
    <property type="protein sequence ID" value="ABJ73581.1"/>
    <property type="molecule type" value="Genomic_DNA"/>
</dbReference>
<evidence type="ECO:0000313" key="2">
    <source>
        <dbReference type="Proteomes" id="UP000000240"/>
    </source>
</evidence>
<proteinExistence type="predicted"/>
<dbReference type="KEGG" id="llc:LACR_2106"/>
<sequence>MVNKMGFELSDKTIEKLNIIGEDFAKLLTERAAKEQNELTEAFRAAAINGKSLYDECLKQGFDKDEAIKFSVEFLVGLSK</sequence>
<organism evidence="1 2">
    <name type="scientific">Lactococcus lactis subsp. cremoris (strain SK11)</name>
    <dbReference type="NCBI Taxonomy" id="272622"/>
    <lineage>
        <taxon>Bacteria</taxon>
        <taxon>Bacillati</taxon>
        <taxon>Bacillota</taxon>
        <taxon>Bacilli</taxon>
        <taxon>Lactobacillales</taxon>
        <taxon>Streptococcaceae</taxon>
        <taxon>Lactococcus</taxon>
        <taxon>Lactococcus cremoris subsp. cremoris</taxon>
    </lineage>
</organism>
<dbReference type="Proteomes" id="UP000000240">
    <property type="component" value="Chromosome"/>
</dbReference>
<dbReference type="AlphaFoldDB" id="Q02WU1"/>
<evidence type="ECO:0000313" key="1">
    <source>
        <dbReference type="EMBL" id="ABJ73581.1"/>
    </source>
</evidence>
<dbReference type="HOGENOM" id="CLU_2649926_0_0_9"/>
<accession>Q02WU1</accession>
<gene>
    <name evidence="1" type="ordered locus">LACR_2106</name>
</gene>
<reference evidence="1 2" key="1">
    <citation type="journal article" date="2006" name="Proc. Natl. Acad. Sci. U.S.A.">
        <title>Comparative genomics of the lactic acid bacteria.</title>
        <authorList>
            <person name="Makarova K."/>
            <person name="Slesarev A."/>
            <person name="Wolf Y."/>
            <person name="Sorokin A."/>
            <person name="Mirkin B."/>
            <person name="Koonin E."/>
            <person name="Pavlov A."/>
            <person name="Pavlova N."/>
            <person name="Karamychev V."/>
            <person name="Polouchine N."/>
            <person name="Shakhova V."/>
            <person name="Grigoriev I."/>
            <person name="Lou Y."/>
            <person name="Rohksar D."/>
            <person name="Lucas S."/>
            <person name="Huang K."/>
            <person name="Goodstein D.M."/>
            <person name="Hawkins T."/>
            <person name="Plengvidhya V."/>
            <person name="Welker D."/>
            <person name="Hughes J."/>
            <person name="Goh Y."/>
            <person name="Benson A."/>
            <person name="Baldwin K."/>
            <person name="Lee J.H."/>
            <person name="Diaz-Muniz I."/>
            <person name="Dosti B."/>
            <person name="Smeianov V."/>
            <person name="Wechter W."/>
            <person name="Barabote R."/>
            <person name="Lorca G."/>
            <person name="Altermann E."/>
            <person name="Barrangou R."/>
            <person name="Ganesan B."/>
            <person name="Xie Y."/>
            <person name="Rawsthorne H."/>
            <person name="Tamir D."/>
            <person name="Parker C."/>
            <person name="Breidt F."/>
            <person name="Broadbent J."/>
            <person name="Hutkins R."/>
            <person name="O'Sullivan D."/>
            <person name="Steele J."/>
            <person name="Unlu G."/>
            <person name="Saier M."/>
            <person name="Klaenhammer T."/>
            <person name="Richardson P."/>
            <person name="Kozyavkin S."/>
            <person name="Weimer B."/>
            <person name="Mills D."/>
        </authorList>
    </citation>
    <scope>NUCLEOTIDE SEQUENCE [LARGE SCALE GENOMIC DNA]</scope>
    <source>
        <strain evidence="1 2">SK11</strain>
    </source>
</reference>
<protein>
    <submittedName>
        <fullName evidence="1">Uncharacterized protein</fullName>
    </submittedName>
</protein>